<reference evidence="2" key="1">
    <citation type="journal article" date="2019" name="Int. J. Syst. Evol. Microbiol.">
        <title>The Global Catalogue of Microorganisms (GCM) 10K type strain sequencing project: providing services to taxonomists for standard genome sequencing and annotation.</title>
        <authorList>
            <consortium name="The Broad Institute Genomics Platform"/>
            <consortium name="The Broad Institute Genome Sequencing Center for Infectious Disease"/>
            <person name="Wu L."/>
            <person name="Ma J."/>
        </authorList>
    </citation>
    <scope>NUCLEOTIDE SEQUENCE [LARGE SCALE GENOMIC DNA]</scope>
    <source>
        <strain evidence="2">IBRC-M 10987</strain>
    </source>
</reference>
<evidence type="ECO:0000313" key="1">
    <source>
        <dbReference type="EMBL" id="MFC4100871.1"/>
    </source>
</evidence>
<name>A0ABV8K4B9_9BACL</name>
<dbReference type="RefSeq" id="WP_377719518.1">
    <property type="nucleotide sequence ID" value="NZ_JBHSAM010000026.1"/>
</dbReference>
<dbReference type="EMBL" id="JBHSAM010000026">
    <property type="protein sequence ID" value="MFC4100871.1"/>
    <property type="molecule type" value="Genomic_DNA"/>
</dbReference>
<evidence type="ECO:0008006" key="3">
    <source>
        <dbReference type="Google" id="ProtNLM"/>
    </source>
</evidence>
<organism evidence="1 2">
    <name type="scientific">Paenibacillus xanthanilyticus</name>
    <dbReference type="NCBI Taxonomy" id="1783531"/>
    <lineage>
        <taxon>Bacteria</taxon>
        <taxon>Bacillati</taxon>
        <taxon>Bacillota</taxon>
        <taxon>Bacilli</taxon>
        <taxon>Bacillales</taxon>
        <taxon>Paenibacillaceae</taxon>
        <taxon>Paenibacillus</taxon>
    </lineage>
</organism>
<comment type="caution">
    <text evidence="1">The sequence shown here is derived from an EMBL/GenBank/DDBJ whole genome shotgun (WGS) entry which is preliminary data.</text>
</comment>
<dbReference type="Proteomes" id="UP001595715">
    <property type="component" value="Unassembled WGS sequence"/>
</dbReference>
<sequence>MSMKPWKEGAGFVYPPASVRGRRLKIMGTGESLGGAFETVGIMGEGIVHGDLQAEEFKAMGSCRVNGSADLRKGRIQGELTVEGSLRAEVFKGLGQLMVRDGIAAGRLKVQGHLESGASCEVDEAELSGGFRIGGLLSADRLDINLYAPCQAKEIGCDRIEVKRSRIMDLKRRFTSTGPSVLKAELIEGDELRLSYTEAAVVRGNRVMIGPGCVIGRVEYAQTLEKSPGAFVGSEIKLGS</sequence>
<accession>A0ABV8K4B9</accession>
<keyword evidence="2" id="KW-1185">Reference proteome</keyword>
<proteinExistence type="predicted"/>
<protein>
    <recommendedName>
        <fullName evidence="3">Polymer-forming cytoskeletal protein</fullName>
    </recommendedName>
</protein>
<evidence type="ECO:0000313" key="2">
    <source>
        <dbReference type="Proteomes" id="UP001595715"/>
    </source>
</evidence>
<gene>
    <name evidence="1" type="ORF">ACFOZ8_14595</name>
</gene>